<dbReference type="EMBL" id="CP029490">
    <property type="protein sequence ID" value="AWN21372.1"/>
    <property type="molecule type" value="Genomic_DNA"/>
</dbReference>
<reference evidence="2 3" key="1">
    <citation type="submission" date="2018-05" db="EMBL/GenBank/DDBJ databases">
        <title>Complete genome sequences of Streptococcus sobrinus.</title>
        <authorList>
            <person name="Sales M."/>
            <person name="Jensen P.A."/>
        </authorList>
    </citation>
    <scope>NUCLEOTIDE SEQUENCE [LARGE SCALE GENOMIC DNA]</scope>
    <source>
        <strain evidence="2 3">SL1</strain>
    </source>
</reference>
<comment type="similarity">
    <text evidence="1">Belongs to the ROK (NagC/XylR) family.</text>
</comment>
<gene>
    <name evidence="2" type="ORF">DK182_08450</name>
</gene>
<keyword evidence="3" id="KW-1185">Reference proteome</keyword>
<dbReference type="InterPro" id="IPR000600">
    <property type="entry name" value="ROK"/>
</dbReference>
<dbReference type="SUPFAM" id="SSF53067">
    <property type="entry name" value="Actin-like ATPase domain"/>
    <property type="match status" value="1"/>
</dbReference>
<dbReference type="Gene3D" id="3.30.420.40">
    <property type="match status" value="2"/>
</dbReference>
<dbReference type="PANTHER" id="PTHR18964:SF170">
    <property type="entry name" value="SUGAR KINASE"/>
    <property type="match status" value="1"/>
</dbReference>
<proteinExistence type="inferred from homology"/>
<name>A0ABM6W6N1_9STRE</name>
<evidence type="ECO:0000313" key="3">
    <source>
        <dbReference type="Proteomes" id="UP000245369"/>
    </source>
</evidence>
<dbReference type="InterPro" id="IPR043129">
    <property type="entry name" value="ATPase_NBD"/>
</dbReference>
<protein>
    <submittedName>
        <fullName evidence="2">ROK family protein</fullName>
    </submittedName>
</protein>
<sequence>MSILAIDLGGTQIKSGLVSDDFQIQATFAPLSSPDNLPDCLVLLDGLIQPVRLQISGIAISAPGTIDTDQSIIYYRGTLPFLHEFMVRDYFAKTYGLPATALNDGKAAVLAELATGNLQGCQNAAALVLGTGLGGGLVLNGQLYQGSHFQAGELTFLLPPKLAEIEIEEMRGVEVSAVGLIHRLAEVLGLADKTDGRAVFQALSQKDQSIYPLFEDYCRYVALTILNLQTTLDLETFAIGGGISAQPLLLKEINRQFDRLKAEVNPVKTIIERPNIVACRHHNHANLIGAAYLFKNQLD</sequence>
<organism evidence="2 3">
    <name type="scientific">Streptococcus sobrinus</name>
    <dbReference type="NCBI Taxonomy" id="1310"/>
    <lineage>
        <taxon>Bacteria</taxon>
        <taxon>Bacillati</taxon>
        <taxon>Bacillota</taxon>
        <taxon>Bacilli</taxon>
        <taxon>Lactobacillales</taxon>
        <taxon>Streptococcaceae</taxon>
        <taxon>Streptococcus</taxon>
    </lineage>
</organism>
<dbReference type="Proteomes" id="UP000245369">
    <property type="component" value="Chromosome"/>
</dbReference>
<evidence type="ECO:0000313" key="2">
    <source>
        <dbReference type="EMBL" id="AWN21372.1"/>
    </source>
</evidence>
<dbReference type="GeneID" id="93924534"/>
<evidence type="ECO:0000256" key="1">
    <source>
        <dbReference type="ARBA" id="ARBA00006479"/>
    </source>
</evidence>
<dbReference type="PANTHER" id="PTHR18964">
    <property type="entry name" value="ROK (REPRESSOR, ORF, KINASE) FAMILY"/>
    <property type="match status" value="1"/>
</dbReference>
<dbReference type="RefSeq" id="WP_002962642.1">
    <property type="nucleotide sequence ID" value="NZ_CP029490.1"/>
</dbReference>
<dbReference type="Pfam" id="PF00480">
    <property type="entry name" value="ROK"/>
    <property type="match status" value="1"/>
</dbReference>
<accession>A0ABM6W6N1</accession>